<accession>A0A4S8K119</accession>
<protein>
    <recommendedName>
        <fullName evidence="3">Myb-like domain-containing protein</fullName>
    </recommendedName>
</protein>
<evidence type="ECO:0000313" key="2">
    <source>
        <dbReference type="Proteomes" id="UP000317650"/>
    </source>
</evidence>
<dbReference type="AlphaFoldDB" id="A0A4S8K119"/>
<dbReference type="EMBL" id="PYDT01000002">
    <property type="protein sequence ID" value="THU68410.1"/>
    <property type="molecule type" value="Genomic_DNA"/>
</dbReference>
<evidence type="ECO:0000313" key="1">
    <source>
        <dbReference type="EMBL" id="THU68410.1"/>
    </source>
</evidence>
<dbReference type="PANTHER" id="PTHR14000">
    <property type="entry name" value="FINGER CCCH DOMAIN PROTEIN, PUTATIVE (DUF3755)-RELATED"/>
    <property type="match status" value="1"/>
</dbReference>
<organism evidence="1 2">
    <name type="scientific">Musa balbisiana</name>
    <name type="common">Banana</name>
    <dbReference type="NCBI Taxonomy" id="52838"/>
    <lineage>
        <taxon>Eukaryota</taxon>
        <taxon>Viridiplantae</taxon>
        <taxon>Streptophyta</taxon>
        <taxon>Embryophyta</taxon>
        <taxon>Tracheophyta</taxon>
        <taxon>Spermatophyta</taxon>
        <taxon>Magnoliopsida</taxon>
        <taxon>Liliopsida</taxon>
        <taxon>Zingiberales</taxon>
        <taxon>Musaceae</taxon>
        <taxon>Musa</taxon>
    </lineage>
</organism>
<evidence type="ECO:0008006" key="3">
    <source>
        <dbReference type="Google" id="ProtNLM"/>
    </source>
</evidence>
<dbReference type="PANTHER" id="PTHR14000:SF6">
    <property type="entry name" value="OS02G0631200 PROTEIN"/>
    <property type="match status" value="1"/>
</dbReference>
<name>A0A4S8K119_MUSBA</name>
<sequence length="309" mass="34728">MRMAMDHGINFPHGGVYQQFFCNQHVDSFQPKDVNSTTSIFPGDMNTSGGIITMTEMISIGNSSTPNNVSPMILTSNPPGNILLEPVPGLKHIAAFAVDWSCEELEVLKRGLVTYASEPNIMKYIKIAARLPEKTVRDVAKRCRWMTRKENGKRCKSDELYAGKKIKDRKEKMIGCSSMVNMHYNQPDSESAYSVMMCDGNHMNQFSSEAFPVVDSRTKNLLEDNVKLLHQIAVNIENNEIQNNIDLLYRTNNNITATLNSMLEMPGIMSQMLPLPVYANENLLHSILPYTSQAHGPANCYVKDEPSCW</sequence>
<comment type="caution">
    <text evidence="1">The sequence shown here is derived from an EMBL/GenBank/DDBJ whole genome shotgun (WGS) entry which is preliminary data.</text>
</comment>
<dbReference type="InterPro" id="IPR022228">
    <property type="entry name" value="DUF3755"/>
</dbReference>
<reference evidence="1 2" key="1">
    <citation type="journal article" date="2019" name="Nat. Plants">
        <title>Genome sequencing of Musa balbisiana reveals subgenome evolution and function divergence in polyploid bananas.</title>
        <authorList>
            <person name="Yao X."/>
        </authorList>
    </citation>
    <scope>NUCLEOTIDE SEQUENCE [LARGE SCALE GENOMIC DNA]</scope>
    <source>
        <strain evidence="2">cv. DH-PKW</strain>
        <tissue evidence="1">Leaves</tissue>
    </source>
</reference>
<proteinExistence type="predicted"/>
<gene>
    <name evidence="1" type="ORF">C4D60_Mb08t03610</name>
</gene>
<keyword evidence="2" id="KW-1185">Reference proteome</keyword>
<dbReference type="Pfam" id="PF12579">
    <property type="entry name" value="DUF3755"/>
    <property type="match status" value="1"/>
</dbReference>
<dbReference type="Proteomes" id="UP000317650">
    <property type="component" value="Chromosome 8"/>
</dbReference>